<name>A0A8C5QZ02_9ANUR</name>
<dbReference type="AlphaFoldDB" id="A0A8C5QZ02"/>
<feature type="region of interest" description="Disordered" evidence="2">
    <location>
        <begin position="1098"/>
        <end position="1118"/>
    </location>
</feature>
<dbReference type="GO" id="GO:0000922">
    <property type="term" value="C:spindle pole"/>
    <property type="evidence" value="ECO:0007669"/>
    <property type="project" value="TreeGrafter"/>
</dbReference>
<feature type="compositionally biased region" description="Basic and acidic residues" evidence="2">
    <location>
        <begin position="339"/>
        <end position="355"/>
    </location>
</feature>
<feature type="compositionally biased region" description="Polar residues" evidence="2">
    <location>
        <begin position="1101"/>
        <end position="1118"/>
    </location>
</feature>
<feature type="compositionally biased region" description="Basic residues" evidence="2">
    <location>
        <begin position="15"/>
        <end position="31"/>
    </location>
</feature>
<sequence>MAESSSDSDSLLRNRTSRRGPLRATHVHARSRGAADMSEKIHTLANTLQDTSRNLRRVDEMLGQYKDYNSDKTEVIETLKENLEQSIDQLRSQRLSRLSGVRSASLSSLCASDLDTAAGNGPFQPTSPIREYRDSGIPHRRRSRSANVRFLDESNPSNRLHSLHQSLRDLSSDQVRLSDDFSRESSRRNRTDAEIKKTLEELNSRLNDSQREESASERVERKLLELERDMRSERQHVERRQDHLGQVSVQLQQALKQKENKTEEVDLFLKDKLSRSETEKSQLEAELERYKRRMDQIEGSRETLLYQVEDLRSQLGKVADDRNQLQRQVSRHSLQSQSENREEERRMRAAVERSEHEKQELECQITQLRAQLNRSVIMTELEDLKRTLEQKDHEKTQLAKHVEALTSGMEKRERQQLQMLETLKDIQGRFETCEKEKQLAEDQAVELGQQLEEMSHEAERYLVEFRQAETLRLETEKKKEQLKVKAQETVKQWRLKCKKLEKMLDKKEEYVSQATDRSAQTTKEKDDAKSQLQASLQQIESLRKELSEVISKRAQQEEDLHLREIRLSQAREQHLELERDLREAQEMTVRLQGELQRQAEIQQQLQEDRERLQEDILTTRRAQEKTQERIVELQEDGRQRSVECAELSSRLTQEEKANKELRKNLCEAQKQAEFAREELTSAGRQLKMERDVHQRELADLRLAAQSAKSKHERSVQEMLAHFRQEREELENHIQALKAELLDNKSLVKSERQRVEKMKVECDKLSEEASHWREENTTLRSKYQLAVQDADEKEKRATSAEQTLNRLRETNQSLQDRLSSLETEQETILGAIELEINSACQLLSMDFMEKFKAMSVASHLRNDPHYWLAETKTKLQWLCQEVKERQGRERKMRGHVQQCREQLKELKLSKESEQETLRQQIQKHEQQLEEAQRENNDLQEKSRRRDEEMWLLQDRIMDLERIGRASRVGPPSYKEVQGEHTEPLLREAQNHSTRMALDHLESVPEKLSLLDDMKQLSDSCKQREVMEERHAQYREIVGSLQQQLEDSKRHIQEYREEKTRANAQSAHLAALSSSLRGNGSFLSSSWLSDSISPTKRNLFLQDGNQKGHTHSSTVNGTAH</sequence>
<dbReference type="GO" id="GO:0005814">
    <property type="term" value="C:centriole"/>
    <property type="evidence" value="ECO:0007669"/>
    <property type="project" value="TreeGrafter"/>
</dbReference>
<feature type="region of interest" description="Disordered" evidence="2">
    <location>
        <begin position="1"/>
        <end position="36"/>
    </location>
</feature>
<reference evidence="3" key="1">
    <citation type="submission" date="2025-08" db="UniProtKB">
        <authorList>
            <consortium name="Ensembl"/>
        </authorList>
    </citation>
    <scope>IDENTIFICATION</scope>
</reference>
<dbReference type="GeneTree" id="ENSGT00390000007020"/>
<feature type="region of interest" description="Disordered" evidence="2">
    <location>
        <begin position="174"/>
        <end position="194"/>
    </location>
</feature>
<protein>
    <submittedName>
        <fullName evidence="3">Centrosomal protein 128</fullName>
    </submittedName>
</protein>
<dbReference type="Ensembl" id="ENSLLET00000046517.1">
    <property type="protein sequence ID" value="ENSLLEP00000044730.1"/>
    <property type="gene ID" value="ENSLLEG00000028139.1"/>
</dbReference>
<feature type="region of interest" description="Disordered" evidence="2">
    <location>
        <begin position="322"/>
        <end position="355"/>
    </location>
</feature>
<dbReference type="Proteomes" id="UP000694569">
    <property type="component" value="Unplaced"/>
</dbReference>
<keyword evidence="4" id="KW-1185">Reference proteome</keyword>
<evidence type="ECO:0000313" key="4">
    <source>
        <dbReference type="Proteomes" id="UP000694569"/>
    </source>
</evidence>
<evidence type="ECO:0000313" key="3">
    <source>
        <dbReference type="Ensembl" id="ENSLLEP00000044730.1"/>
    </source>
</evidence>
<feature type="coiled-coil region" evidence="1">
    <location>
        <begin position="1036"/>
        <end position="1063"/>
    </location>
</feature>
<feature type="coiled-coil region" evidence="1">
    <location>
        <begin position="69"/>
        <end position="96"/>
    </location>
</feature>
<evidence type="ECO:0000256" key="1">
    <source>
        <dbReference type="SAM" id="Coils"/>
    </source>
</evidence>
<dbReference type="PANTHER" id="PTHR46657:SF1">
    <property type="entry name" value="CENTROSOMAL PROTEIN OF 128 KDA"/>
    <property type="match status" value="1"/>
</dbReference>
<dbReference type="OrthoDB" id="10046318at2759"/>
<feature type="region of interest" description="Disordered" evidence="2">
    <location>
        <begin position="919"/>
        <end position="943"/>
    </location>
</feature>
<feature type="compositionally biased region" description="Low complexity" evidence="2">
    <location>
        <begin position="1"/>
        <end position="14"/>
    </location>
</feature>
<reference evidence="3" key="2">
    <citation type="submission" date="2025-09" db="UniProtKB">
        <authorList>
            <consortium name="Ensembl"/>
        </authorList>
    </citation>
    <scope>IDENTIFICATION</scope>
</reference>
<keyword evidence="1" id="KW-0175">Coiled coil</keyword>
<dbReference type="InterPro" id="IPR026652">
    <property type="entry name" value="CEP128"/>
</dbReference>
<gene>
    <name evidence="3" type="primary">CEP128</name>
</gene>
<accession>A0A8C5QZ02</accession>
<feature type="region of interest" description="Disordered" evidence="2">
    <location>
        <begin position="113"/>
        <end position="145"/>
    </location>
</feature>
<organism evidence="3 4">
    <name type="scientific">Leptobrachium leishanense</name>
    <name type="common">Leishan spiny toad</name>
    <dbReference type="NCBI Taxonomy" id="445787"/>
    <lineage>
        <taxon>Eukaryota</taxon>
        <taxon>Metazoa</taxon>
        <taxon>Chordata</taxon>
        <taxon>Craniata</taxon>
        <taxon>Vertebrata</taxon>
        <taxon>Euteleostomi</taxon>
        <taxon>Amphibia</taxon>
        <taxon>Batrachia</taxon>
        <taxon>Anura</taxon>
        <taxon>Pelobatoidea</taxon>
        <taxon>Megophryidae</taxon>
        <taxon>Leptobrachium</taxon>
    </lineage>
</organism>
<feature type="compositionally biased region" description="Polar residues" evidence="2">
    <location>
        <begin position="325"/>
        <end position="337"/>
    </location>
</feature>
<dbReference type="PANTHER" id="PTHR46657">
    <property type="entry name" value="CENTROSOMAL PROTEIN OF 128 KDA"/>
    <property type="match status" value="1"/>
</dbReference>
<proteinExistence type="predicted"/>
<evidence type="ECO:0000256" key="2">
    <source>
        <dbReference type="SAM" id="MobiDB-lite"/>
    </source>
</evidence>